<evidence type="ECO:0000256" key="4">
    <source>
        <dbReference type="PROSITE-ProRule" id="PRU01248"/>
    </source>
</evidence>
<dbReference type="Gene3D" id="1.10.150.130">
    <property type="match status" value="1"/>
</dbReference>
<dbReference type="InterPro" id="IPR050090">
    <property type="entry name" value="Tyrosine_recombinase_XerCD"/>
</dbReference>
<name>M0DVF0_9EURY</name>
<evidence type="ECO:0000259" key="6">
    <source>
        <dbReference type="PROSITE" id="PS51900"/>
    </source>
</evidence>
<evidence type="ECO:0000313" key="8">
    <source>
        <dbReference type="Proteomes" id="UP000011523"/>
    </source>
</evidence>
<keyword evidence="1" id="KW-0229">DNA integration</keyword>
<dbReference type="PROSITE" id="PS51900">
    <property type="entry name" value="CB"/>
    <property type="match status" value="1"/>
</dbReference>
<dbReference type="Gene3D" id="1.10.443.10">
    <property type="entry name" value="Intergrase catalytic core"/>
    <property type="match status" value="1"/>
</dbReference>
<feature type="domain" description="Tyr recombinase" evidence="5">
    <location>
        <begin position="117"/>
        <end position="333"/>
    </location>
</feature>
<comment type="caution">
    <text evidence="7">The sequence shown here is derived from an EMBL/GenBank/DDBJ whole genome shotgun (WGS) entry which is preliminary data.</text>
</comment>
<dbReference type="PROSITE" id="PS51898">
    <property type="entry name" value="TYR_RECOMBINASE"/>
    <property type="match status" value="1"/>
</dbReference>
<keyword evidence="2 4" id="KW-0238">DNA-binding</keyword>
<accession>M0DVF0</accession>
<dbReference type="InterPro" id="IPR004107">
    <property type="entry name" value="Integrase_SAM-like_N"/>
</dbReference>
<dbReference type="SUPFAM" id="SSF56349">
    <property type="entry name" value="DNA breaking-rejoining enzymes"/>
    <property type="match status" value="1"/>
</dbReference>
<dbReference type="GO" id="GO:0006310">
    <property type="term" value="P:DNA recombination"/>
    <property type="evidence" value="ECO:0007669"/>
    <property type="project" value="UniProtKB-KW"/>
</dbReference>
<protein>
    <submittedName>
        <fullName evidence="7">Integrase domain-containing protein SAM domain-containing protein</fullName>
    </submittedName>
</protein>
<dbReference type="PANTHER" id="PTHR30349">
    <property type="entry name" value="PHAGE INTEGRASE-RELATED"/>
    <property type="match status" value="1"/>
</dbReference>
<sequence>MYPDLEPIEPTEAVEMYLAEKRSELADATLRSHRSRLSHFIEWCDEQDITNLNTLTGRDLHRYRLWRREDGNLALTSEKTQMDTIRVFIRWAESVNAVKSDLSEKVVSPTLTGDDNVRDVMVDAEEAEQILTHLCTYEYASERHVCFRLMWRAALRRGAIVSLDIQDYEPEDQALEINHRPESGTPIKNKFHGERFIGLSDETCDILDAWIADRRPERKDDEGREPLLATPQGRPHPTTIQTYLYSVTKPCFSTGECPHGREIEDCDAAADRTKASKCPSSMSPHALRRGAITHWLSSDMPETVVSDRGNVSPEILSKHYDRRSERKKMEQRRQFLDSI</sequence>
<feature type="domain" description="Core-binding (CB)" evidence="6">
    <location>
        <begin position="8"/>
        <end position="93"/>
    </location>
</feature>
<evidence type="ECO:0000259" key="5">
    <source>
        <dbReference type="PROSITE" id="PS51898"/>
    </source>
</evidence>
<proteinExistence type="predicted"/>
<dbReference type="Proteomes" id="UP000011523">
    <property type="component" value="Unassembled WGS sequence"/>
</dbReference>
<dbReference type="InterPro" id="IPR011010">
    <property type="entry name" value="DNA_brk_join_enz"/>
</dbReference>
<dbReference type="EMBL" id="AOJD01000036">
    <property type="protein sequence ID" value="ELZ38682.1"/>
    <property type="molecule type" value="Genomic_DNA"/>
</dbReference>
<dbReference type="InterPro" id="IPR002104">
    <property type="entry name" value="Integrase_catalytic"/>
</dbReference>
<organism evidence="7 8">
    <name type="scientific">Halorubrum tebenquichense DSM 14210</name>
    <dbReference type="NCBI Taxonomy" id="1227485"/>
    <lineage>
        <taxon>Archaea</taxon>
        <taxon>Methanobacteriati</taxon>
        <taxon>Methanobacteriota</taxon>
        <taxon>Stenosarchaea group</taxon>
        <taxon>Halobacteria</taxon>
        <taxon>Halobacteriales</taxon>
        <taxon>Haloferacaceae</taxon>
        <taxon>Halorubrum</taxon>
    </lineage>
</organism>
<keyword evidence="8" id="KW-1185">Reference proteome</keyword>
<dbReference type="Pfam" id="PF02899">
    <property type="entry name" value="Phage_int_SAM_1"/>
    <property type="match status" value="1"/>
</dbReference>
<dbReference type="CDD" id="cd00397">
    <property type="entry name" value="DNA_BRE_C"/>
    <property type="match status" value="1"/>
</dbReference>
<dbReference type="InterPro" id="IPR044068">
    <property type="entry name" value="CB"/>
</dbReference>
<evidence type="ECO:0000256" key="2">
    <source>
        <dbReference type="ARBA" id="ARBA00023125"/>
    </source>
</evidence>
<dbReference type="OrthoDB" id="198497at2157"/>
<evidence type="ECO:0000256" key="1">
    <source>
        <dbReference type="ARBA" id="ARBA00022908"/>
    </source>
</evidence>
<dbReference type="AlphaFoldDB" id="M0DVF0"/>
<gene>
    <name evidence="7" type="ORF">C472_06714</name>
</gene>
<evidence type="ECO:0000256" key="3">
    <source>
        <dbReference type="ARBA" id="ARBA00023172"/>
    </source>
</evidence>
<dbReference type="RefSeq" id="WP_006629029.1">
    <property type="nucleotide sequence ID" value="NZ_AOJD01000036.1"/>
</dbReference>
<dbReference type="GO" id="GO:0015074">
    <property type="term" value="P:DNA integration"/>
    <property type="evidence" value="ECO:0007669"/>
    <property type="project" value="UniProtKB-KW"/>
</dbReference>
<evidence type="ECO:0000313" key="7">
    <source>
        <dbReference type="EMBL" id="ELZ38682.1"/>
    </source>
</evidence>
<keyword evidence="3" id="KW-0233">DNA recombination</keyword>
<dbReference type="Pfam" id="PF00589">
    <property type="entry name" value="Phage_integrase"/>
    <property type="match status" value="1"/>
</dbReference>
<reference evidence="7 8" key="1">
    <citation type="journal article" date="2014" name="PLoS Genet.">
        <title>Phylogenetically driven sequencing of extremely halophilic archaea reveals strategies for static and dynamic osmo-response.</title>
        <authorList>
            <person name="Becker E.A."/>
            <person name="Seitzer P.M."/>
            <person name="Tritt A."/>
            <person name="Larsen D."/>
            <person name="Krusor M."/>
            <person name="Yao A.I."/>
            <person name="Wu D."/>
            <person name="Madern D."/>
            <person name="Eisen J.A."/>
            <person name="Darling A.E."/>
            <person name="Facciotti M.T."/>
        </authorList>
    </citation>
    <scope>NUCLEOTIDE SEQUENCE [LARGE SCALE GENOMIC DNA]</scope>
    <source>
        <strain evidence="7 8">DSM 14210</strain>
    </source>
</reference>
<dbReference type="GO" id="GO:0003677">
    <property type="term" value="F:DNA binding"/>
    <property type="evidence" value="ECO:0007669"/>
    <property type="project" value="UniProtKB-UniRule"/>
</dbReference>
<dbReference type="PANTHER" id="PTHR30349:SF41">
    <property type="entry name" value="INTEGRASE_RECOMBINASE PROTEIN MJ0367-RELATED"/>
    <property type="match status" value="1"/>
</dbReference>
<dbReference type="InterPro" id="IPR010998">
    <property type="entry name" value="Integrase_recombinase_N"/>
</dbReference>
<dbReference type="InterPro" id="IPR013762">
    <property type="entry name" value="Integrase-like_cat_sf"/>
</dbReference>